<keyword evidence="3" id="KW-0677">Repeat</keyword>
<sequence length="785" mass="88621">MNPLQESYPCEQCDKVFGRKHHLKRHILTHTRPQLHLTCDQCGTALSQQCYDRGHSGSKEFKCRFCPRSYTRRHRLAAHLRKHHEGKDIKQEQSDQTSPLSPQNIQDQGSSSNIRTSSFSLNEDGTNQTTPGPAVPATDLTTQDPMDASRDVMEISDDSENDQNGPASQATPPPKTPRPRGRPRVSAPGSRVRARAPAAPAAASPSKSTRQLKLSLPKMRRSDERFLLPEFRYSVMTNISIYESLKAFLVSLGETEDATFPWWRVIQDFVHLYFEHFDHEYPVVHPYALEFGHDKTSWMVLLAVVTVGSQYSAFGNASQFSASFGDILCQAIAQNQPQSPETTTLSYAQSVFLSDVCLMFGGSHKAQLKLQYERNVLVTLARVLKVDQCMKTKTSQAPRQWRAWLARESRIRLLHCIFQLECLQLILFDRQPIFGQHELPEEFPCRQSLWCRRNADNFVHVYQSDQNVSQPPSTQLDVRKANETMAGMDAYRRNLYMLSLYSEERLFLDKMSYSSIWKSGLSSQVTGVPVQERWDHISSTPSALRAMMFRSMNEIFAAIPTSAKPDYIAARDVIHHILSLLRQVSLQMLESFSGWQGEEAEVDTTTSILKHWMENNAPSARKCLWHAVCVYSTLKAKQKFSCHDPLCFLIAFFYIWAFDELVVDPEIKKPDAPTKEIRLLDTREIHIWIAEGPNTPLNLVGVGSLTGKASSLRLLSEVSQIFSKRKSWSGLCRGLAAAVDQILSKQTAQAAPQTVPQTAPQTAPQEVPQAVPREAPQGDSNVQVA</sequence>
<evidence type="ECO:0000256" key="7">
    <source>
        <dbReference type="PROSITE-ProRule" id="PRU00042"/>
    </source>
</evidence>
<dbReference type="Pfam" id="PF00096">
    <property type="entry name" value="zf-C2H2"/>
    <property type="match status" value="1"/>
</dbReference>
<dbReference type="GO" id="GO:0005634">
    <property type="term" value="C:nucleus"/>
    <property type="evidence" value="ECO:0007669"/>
    <property type="project" value="UniProtKB-SubCell"/>
</dbReference>
<keyword evidence="6" id="KW-0539">Nucleus</keyword>
<feature type="domain" description="C2H2-type" evidence="9">
    <location>
        <begin position="61"/>
        <end position="89"/>
    </location>
</feature>
<accession>W6QP75</accession>
<organism evidence="10 11">
    <name type="scientific">Penicillium roqueforti (strain FM164)</name>
    <dbReference type="NCBI Taxonomy" id="1365484"/>
    <lineage>
        <taxon>Eukaryota</taxon>
        <taxon>Fungi</taxon>
        <taxon>Dikarya</taxon>
        <taxon>Ascomycota</taxon>
        <taxon>Pezizomycotina</taxon>
        <taxon>Eurotiomycetes</taxon>
        <taxon>Eurotiomycetidae</taxon>
        <taxon>Eurotiales</taxon>
        <taxon>Aspergillaceae</taxon>
        <taxon>Penicillium</taxon>
    </lineage>
</organism>
<evidence type="ECO:0000313" key="11">
    <source>
        <dbReference type="Proteomes" id="UP000030686"/>
    </source>
</evidence>
<dbReference type="EMBL" id="HG792018">
    <property type="protein sequence ID" value="CDM35899.1"/>
    <property type="molecule type" value="Genomic_DNA"/>
</dbReference>
<dbReference type="PANTHER" id="PTHR40626:SF11">
    <property type="entry name" value="ZINC FINGER PROTEIN YPR022C"/>
    <property type="match status" value="1"/>
</dbReference>
<feature type="compositionally biased region" description="Low complexity" evidence="8">
    <location>
        <begin position="748"/>
        <end position="772"/>
    </location>
</feature>
<dbReference type="GO" id="GO:0008270">
    <property type="term" value="F:zinc ion binding"/>
    <property type="evidence" value="ECO:0007669"/>
    <property type="project" value="UniProtKB-KW"/>
</dbReference>
<feature type="compositionally biased region" description="Polar residues" evidence="8">
    <location>
        <begin position="94"/>
        <end position="131"/>
    </location>
</feature>
<evidence type="ECO:0000256" key="8">
    <source>
        <dbReference type="SAM" id="MobiDB-lite"/>
    </source>
</evidence>
<evidence type="ECO:0000256" key="6">
    <source>
        <dbReference type="ARBA" id="ARBA00023242"/>
    </source>
</evidence>
<dbReference type="SUPFAM" id="SSF57667">
    <property type="entry name" value="beta-beta-alpha zinc fingers"/>
    <property type="match status" value="2"/>
</dbReference>
<comment type="subcellular location">
    <subcellularLocation>
        <location evidence="1">Nucleus</location>
    </subcellularLocation>
</comment>
<dbReference type="GO" id="GO:0006351">
    <property type="term" value="P:DNA-templated transcription"/>
    <property type="evidence" value="ECO:0007669"/>
    <property type="project" value="InterPro"/>
</dbReference>
<dbReference type="InterPro" id="IPR036236">
    <property type="entry name" value="Znf_C2H2_sf"/>
</dbReference>
<dbReference type="AlphaFoldDB" id="W6QP75"/>
<dbReference type="PROSITE" id="PS50157">
    <property type="entry name" value="ZINC_FINGER_C2H2_2"/>
    <property type="match status" value="2"/>
</dbReference>
<dbReference type="Proteomes" id="UP000030686">
    <property type="component" value="Unassembled WGS sequence"/>
</dbReference>
<name>W6QP75_PENRF</name>
<dbReference type="Pfam" id="PF04082">
    <property type="entry name" value="Fungal_trans"/>
    <property type="match status" value="1"/>
</dbReference>
<keyword evidence="11" id="KW-1185">Reference proteome</keyword>
<keyword evidence="2" id="KW-0479">Metal-binding</keyword>
<feature type="region of interest" description="Disordered" evidence="8">
    <location>
        <begin position="80"/>
        <end position="213"/>
    </location>
</feature>
<dbReference type="STRING" id="1365484.W6QP75"/>
<keyword evidence="5" id="KW-0862">Zinc</keyword>
<dbReference type="InterPro" id="IPR051059">
    <property type="entry name" value="VerF-like"/>
</dbReference>
<dbReference type="PANTHER" id="PTHR40626">
    <property type="entry name" value="MIP31509P"/>
    <property type="match status" value="1"/>
</dbReference>
<evidence type="ECO:0000259" key="9">
    <source>
        <dbReference type="PROSITE" id="PS50157"/>
    </source>
</evidence>
<dbReference type="InterPro" id="IPR007219">
    <property type="entry name" value="XnlR_reg_dom"/>
</dbReference>
<keyword evidence="4 7" id="KW-0863">Zinc-finger</keyword>
<feature type="compositionally biased region" description="Low complexity" evidence="8">
    <location>
        <begin position="184"/>
        <end position="206"/>
    </location>
</feature>
<protein>
    <submittedName>
        <fullName evidence="10">Zinc finger C2H2-type/integrase DNA-binding domain</fullName>
    </submittedName>
</protein>
<evidence type="ECO:0000256" key="5">
    <source>
        <dbReference type="ARBA" id="ARBA00022833"/>
    </source>
</evidence>
<feature type="region of interest" description="Disordered" evidence="8">
    <location>
        <begin position="748"/>
        <end position="785"/>
    </location>
</feature>
<reference evidence="10" key="1">
    <citation type="journal article" date="2014" name="Nat. Commun.">
        <title>Multiple recent horizontal transfers of a large genomic region in cheese making fungi.</title>
        <authorList>
            <person name="Cheeseman K."/>
            <person name="Ropars J."/>
            <person name="Renault P."/>
            <person name="Dupont J."/>
            <person name="Gouzy J."/>
            <person name="Branca A."/>
            <person name="Abraham A.L."/>
            <person name="Ceppi M."/>
            <person name="Conseiller E."/>
            <person name="Debuchy R."/>
            <person name="Malagnac F."/>
            <person name="Goarin A."/>
            <person name="Silar P."/>
            <person name="Lacoste S."/>
            <person name="Sallet E."/>
            <person name="Bensimon A."/>
            <person name="Giraud T."/>
            <person name="Brygoo Y."/>
        </authorList>
    </citation>
    <scope>NUCLEOTIDE SEQUENCE [LARGE SCALE GENOMIC DNA]</scope>
    <source>
        <strain evidence="10">FM164</strain>
    </source>
</reference>
<dbReference type="GO" id="GO:0000978">
    <property type="term" value="F:RNA polymerase II cis-regulatory region sequence-specific DNA binding"/>
    <property type="evidence" value="ECO:0007669"/>
    <property type="project" value="InterPro"/>
</dbReference>
<dbReference type="FunFam" id="3.30.160.60:FF:000145">
    <property type="entry name" value="Zinc finger protein 574"/>
    <property type="match status" value="1"/>
</dbReference>
<dbReference type="OrthoDB" id="1405595at2759"/>
<evidence type="ECO:0000256" key="1">
    <source>
        <dbReference type="ARBA" id="ARBA00004123"/>
    </source>
</evidence>
<gene>
    <name evidence="10" type="ORF">PROQFM164_S04g000780</name>
</gene>
<dbReference type="GO" id="GO:0000981">
    <property type="term" value="F:DNA-binding transcription factor activity, RNA polymerase II-specific"/>
    <property type="evidence" value="ECO:0007669"/>
    <property type="project" value="InterPro"/>
</dbReference>
<evidence type="ECO:0000313" key="10">
    <source>
        <dbReference type="EMBL" id="CDM35899.1"/>
    </source>
</evidence>
<dbReference type="SMART" id="SM00355">
    <property type="entry name" value="ZnF_C2H2"/>
    <property type="match status" value="2"/>
</dbReference>
<dbReference type="InterPro" id="IPR013087">
    <property type="entry name" value="Znf_C2H2_type"/>
</dbReference>
<proteinExistence type="predicted"/>
<evidence type="ECO:0000256" key="2">
    <source>
        <dbReference type="ARBA" id="ARBA00022723"/>
    </source>
</evidence>
<keyword evidence="10" id="KW-0238">DNA-binding</keyword>
<dbReference type="PROSITE" id="PS00028">
    <property type="entry name" value="ZINC_FINGER_C2H2_1"/>
    <property type="match status" value="2"/>
</dbReference>
<dbReference type="GO" id="GO:0000785">
    <property type="term" value="C:chromatin"/>
    <property type="evidence" value="ECO:0007669"/>
    <property type="project" value="TreeGrafter"/>
</dbReference>
<dbReference type="OMA" id="EIHIWIA"/>
<dbReference type="CDD" id="cd12148">
    <property type="entry name" value="fungal_TF_MHR"/>
    <property type="match status" value="1"/>
</dbReference>
<feature type="domain" description="C2H2-type" evidence="9">
    <location>
        <begin position="8"/>
        <end position="35"/>
    </location>
</feature>
<dbReference type="Gene3D" id="3.30.160.60">
    <property type="entry name" value="Classic Zinc Finger"/>
    <property type="match status" value="2"/>
</dbReference>
<evidence type="ECO:0000256" key="4">
    <source>
        <dbReference type="ARBA" id="ARBA00022771"/>
    </source>
</evidence>
<evidence type="ECO:0000256" key="3">
    <source>
        <dbReference type="ARBA" id="ARBA00022737"/>
    </source>
</evidence>